<dbReference type="PANTHER" id="PTHR12899">
    <property type="entry name" value="39S RIBOSOMAL PROTEIN L18, MITOCHONDRIAL"/>
    <property type="match status" value="1"/>
</dbReference>
<evidence type="ECO:0000256" key="4">
    <source>
        <dbReference type="ARBA" id="ARBA00022980"/>
    </source>
</evidence>
<keyword evidence="2 7" id="KW-0699">rRNA-binding</keyword>
<evidence type="ECO:0000313" key="9">
    <source>
        <dbReference type="Proteomes" id="UP000178859"/>
    </source>
</evidence>
<comment type="subunit">
    <text evidence="7">Part of the 50S ribosomal subunit; part of the 5S rRNA/L5/L18/L25 subcomplex. Contacts the 5S and 23S rRNAs.</text>
</comment>
<dbReference type="Pfam" id="PF00861">
    <property type="entry name" value="Ribosomal_L18p"/>
    <property type="match status" value="1"/>
</dbReference>
<dbReference type="InterPro" id="IPR057268">
    <property type="entry name" value="Ribosomal_L18"/>
</dbReference>
<dbReference type="PANTHER" id="PTHR12899:SF3">
    <property type="entry name" value="LARGE RIBOSOMAL SUBUNIT PROTEIN UL18M"/>
    <property type="match status" value="1"/>
</dbReference>
<dbReference type="GO" id="GO:0008097">
    <property type="term" value="F:5S rRNA binding"/>
    <property type="evidence" value="ECO:0007669"/>
    <property type="project" value="TreeGrafter"/>
</dbReference>
<dbReference type="GO" id="GO:0003735">
    <property type="term" value="F:structural constituent of ribosome"/>
    <property type="evidence" value="ECO:0007669"/>
    <property type="project" value="InterPro"/>
</dbReference>
<keyword evidence="4 7" id="KW-0689">Ribosomal protein</keyword>
<protein>
    <recommendedName>
        <fullName evidence="6 7">Large ribosomal subunit protein uL18</fullName>
    </recommendedName>
</protein>
<dbReference type="InterPro" id="IPR005484">
    <property type="entry name" value="Ribosomal_uL18_bac/plant/anim"/>
</dbReference>
<comment type="caution">
    <text evidence="8">The sequence shown here is derived from an EMBL/GenBank/DDBJ whole genome shotgun (WGS) entry which is preliminary data.</text>
</comment>
<dbReference type="Proteomes" id="UP000178859">
    <property type="component" value="Unassembled WGS sequence"/>
</dbReference>
<evidence type="ECO:0000256" key="1">
    <source>
        <dbReference type="ARBA" id="ARBA00007116"/>
    </source>
</evidence>
<comment type="similarity">
    <text evidence="1 7">Belongs to the universal ribosomal protein uL18 family.</text>
</comment>
<sequence length="111" mass="12754">MKQESRIKRHLRVRKYIYGTEDKPRLAVFRSSQHIYAQIIDDKLGKTLVSGNDFKMTKEQKIKRAYEVGKTLAGKALKLKIKKVVFDRGGFLYHGRIAELGKGAREGGLEF</sequence>
<dbReference type="HAMAP" id="MF_01337_B">
    <property type="entry name" value="Ribosomal_uL18_B"/>
    <property type="match status" value="1"/>
</dbReference>
<name>A0A1F5MH86_9BACT</name>
<dbReference type="EMBL" id="MFDT01000047">
    <property type="protein sequence ID" value="OGE64723.1"/>
    <property type="molecule type" value="Genomic_DNA"/>
</dbReference>
<dbReference type="GO" id="GO:0022625">
    <property type="term" value="C:cytosolic large ribosomal subunit"/>
    <property type="evidence" value="ECO:0007669"/>
    <property type="project" value="TreeGrafter"/>
</dbReference>
<proteinExistence type="inferred from homology"/>
<dbReference type="NCBIfam" id="TIGR00060">
    <property type="entry name" value="L18_bact"/>
    <property type="match status" value="1"/>
</dbReference>
<evidence type="ECO:0000256" key="3">
    <source>
        <dbReference type="ARBA" id="ARBA00022884"/>
    </source>
</evidence>
<evidence type="ECO:0000256" key="7">
    <source>
        <dbReference type="HAMAP-Rule" id="MF_01337"/>
    </source>
</evidence>
<organism evidence="8 9">
    <name type="scientific">Candidatus Daviesbacteria bacterium RIFCSPLOWO2_02_FULL_36_7</name>
    <dbReference type="NCBI Taxonomy" id="1797792"/>
    <lineage>
        <taxon>Bacteria</taxon>
        <taxon>Candidatus Daviesiibacteriota</taxon>
    </lineage>
</organism>
<evidence type="ECO:0000256" key="2">
    <source>
        <dbReference type="ARBA" id="ARBA00022730"/>
    </source>
</evidence>
<gene>
    <name evidence="7" type="primary">rplR</name>
    <name evidence="8" type="ORF">A3I48_04150</name>
</gene>
<accession>A0A1F5MH86</accession>
<keyword evidence="5 7" id="KW-0687">Ribonucleoprotein</keyword>
<dbReference type="Gene3D" id="3.30.420.100">
    <property type="match status" value="1"/>
</dbReference>
<evidence type="ECO:0000256" key="6">
    <source>
        <dbReference type="ARBA" id="ARBA00035197"/>
    </source>
</evidence>
<dbReference type="CDD" id="cd00432">
    <property type="entry name" value="Ribosomal_L18_L5e"/>
    <property type="match status" value="1"/>
</dbReference>
<keyword evidence="3 7" id="KW-0694">RNA-binding</keyword>
<dbReference type="GO" id="GO:0006412">
    <property type="term" value="P:translation"/>
    <property type="evidence" value="ECO:0007669"/>
    <property type="project" value="UniProtKB-UniRule"/>
</dbReference>
<reference evidence="8 9" key="1">
    <citation type="journal article" date="2016" name="Nat. Commun.">
        <title>Thousands of microbial genomes shed light on interconnected biogeochemical processes in an aquifer system.</title>
        <authorList>
            <person name="Anantharaman K."/>
            <person name="Brown C.T."/>
            <person name="Hug L.A."/>
            <person name="Sharon I."/>
            <person name="Castelle C.J."/>
            <person name="Probst A.J."/>
            <person name="Thomas B.C."/>
            <person name="Singh A."/>
            <person name="Wilkins M.J."/>
            <person name="Karaoz U."/>
            <person name="Brodie E.L."/>
            <person name="Williams K.H."/>
            <person name="Hubbard S.S."/>
            <person name="Banfield J.F."/>
        </authorList>
    </citation>
    <scope>NUCLEOTIDE SEQUENCE [LARGE SCALE GENOMIC DNA]</scope>
</reference>
<evidence type="ECO:0000256" key="5">
    <source>
        <dbReference type="ARBA" id="ARBA00023274"/>
    </source>
</evidence>
<dbReference type="FunFam" id="3.30.420.100:FF:000001">
    <property type="entry name" value="50S ribosomal protein L18"/>
    <property type="match status" value="1"/>
</dbReference>
<dbReference type="AlphaFoldDB" id="A0A1F5MH86"/>
<dbReference type="SUPFAM" id="SSF53137">
    <property type="entry name" value="Translational machinery components"/>
    <property type="match status" value="1"/>
</dbReference>
<dbReference type="InterPro" id="IPR004389">
    <property type="entry name" value="Ribosomal_uL18_bac-type"/>
</dbReference>
<evidence type="ECO:0000313" key="8">
    <source>
        <dbReference type="EMBL" id="OGE64723.1"/>
    </source>
</evidence>
<comment type="function">
    <text evidence="7">This is one of the proteins that bind and probably mediate the attachment of the 5S RNA into the large ribosomal subunit, where it forms part of the central protuberance.</text>
</comment>